<proteinExistence type="predicted"/>
<dbReference type="OrthoDB" id="6244298at2759"/>
<accession>A0A183S8G2</accession>
<keyword evidence="3" id="KW-1185">Reference proteome</keyword>
<feature type="compositionally biased region" description="Basic and acidic residues" evidence="1">
    <location>
        <begin position="132"/>
        <end position="141"/>
    </location>
</feature>
<dbReference type="AlphaFoldDB" id="A0A183S8G2"/>
<reference evidence="2 3" key="2">
    <citation type="submission" date="2018-11" db="EMBL/GenBank/DDBJ databases">
        <authorList>
            <consortium name="Pathogen Informatics"/>
        </authorList>
    </citation>
    <scope>NUCLEOTIDE SEQUENCE [LARGE SCALE GENOMIC DNA]</scope>
    <source>
        <strain evidence="2 3">NST_G2</strain>
    </source>
</reference>
<organism evidence="4">
    <name type="scientific">Schistocephalus solidus</name>
    <name type="common">Tapeworm</name>
    <dbReference type="NCBI Taxonomy" id="70667"/>
    <lineage>
        <taxon>Eukaryota</taxon>
        <taxon>Metazoa</taxon>
        <taxon>Spiralia</taxon>
        <taxon>Lophotrochozoa</taxon>
        <taxon>Platyhelminthes</taxon>
        <taxon>Cestoda</taxon>
        <taxon>Eucestoda</taxon>
        <taxon>Diphyllobothriidea</taxon>
        <taxon>Diphyllobothriidae</taxon>
        <taxon>Schistocephalus</taxon>
    </lineage>
</organism>
<feature type="region of interest" description="Disordered" evidence="1">
    <location>
        <begin position="132"/>
        <end position="206"/>
    </location>
</feature>
<gene>
    <name evidence="2" type="ORF">SSLN_LOCUS510</name>
</gene>
<evidence type="ECO:0000256" key="1">
    <source>
        <dbReference type="SAM" id="MobiDB-lite"/>
    </source>
</evidence>
<sequence length="410" mass="46336">MTLPIPSFKIPSAITFKPRVNKGDDYSKLKMEGERLLSFYPTYVEVAKVKKSKNEVRRLIRLSEVTDVTTDKTQPDLLRVFVNNKGKKECHQLLISNSADFLAARAYFDKRFAHGSVVSPFPSESIRPVHRSTELLSEKSNSKRPPASVTKKPPKERGSVASEDVDDYEPRSEECVSKKPPTGRGFAAPEPVDGYEPRYQSPFRKNPLKGRGFPACEELDRYNLRGEPKNVAYSVSTVHFDEQNPELATGQKPSVRLSGVEEFSDAHMAYMDCQQGIQKPPLSTYYSDYGNAGHRLEKHDLMDALDNETETASRLSCFSRSHGRPSRSQHVRESFNSPDFSNCDSFIFTEEDFKHLFLAPVASEGSIETGSISSGEDSEETLMDMPRRPRSLTYYCPFISLRQEETNSAW</sequence>
<evidence type="ECO:0000313" key="4">
    <source>
        <dbReference type="WBParaSite" id="SSLN_0000053401-mRNA-1"/>
    </source>
</evidence>
<dbReference type="WBParaSite" id="SSLN_0000053401-mRNA-1">
    <property type="protein sequence ID" value="SSLN_0000053401-mRNA-1"/>
    <property type="gene ID" value="SSLN_0000053401"/>
</dbReference>
<reference evidence="4" key="1">
    <citation type="submission" date="2016-06" db="UniProtKB">
        <authorList>
            <consortium name="WormBaseParasite"/>
        </authorList>
    </citation>
    <scope>IDENTIFICATION</scope>
</reference>
<name>A0A183S8G2_SCHSO</name>
<dbReference type="Proteomes" id="UP000275846">
    <property type="component" value="Unassembled WGS sequence"/>
</dbReference>
<evidence type="ECO:0000313" key="2">
    <source>
        <dbReference type="EMBL" id="VDL85721.1"/>
    </source>
</evidence>
<protein>
    <submittedName>
        <fullName evidence="4">IRS-type PTB domain-containing protein</fullName>
    </submittedName>
</protein>
<dbReference type="EMBL" id="UYSU01000385">
    <property type="protein sequence ID" value="VDL85721.1"/>
    <property type="molecule type" value="Genomic_DNA"/>
</dbReference>
<evidence type="ECO:0000313" key="3">
    <source>
        <dbReference type="Proteomes" id="UP000275846"/>
    </source>
</evidence>
<feature type="compositionally biased region" description="Basic and acidic residues" evidence="1">
    <location>
        <begin position="168"/>
        <end position="177"/>
    </location>
</feature>